<dbReference type="STRING" id="633149.Bresu_1379"/>
<sequence>MTLLDATGRPISSSHKPRANALAGGFDFGSYDSGGACGPIMADWFAQIRSADMEWLPNRNPSVARARDVVRNDPIGASAVARRQNAAIGRGWRLSARPNARALGIDPIVARELGAAMEVEFRSHAYGHAFEIDAERRLNFGQLLRVTTAHLMVDGDGPALVEWAEGEGTRYSTRLRLVDPDRLSNPTGRMDDRYLRGGIERNEVGVPVRYWFRERHPADLGVDGRRFTWTGYDRFTAWGRPQVLHAFDPQRAEQTRGVSRFAASLKSFRSLAKFSDATLQAATINALMVAFVKSSAGPEAVSEFLEVDDLKGFETSRESFYESNPVSLAGGARMPVLPFGDEIEMQTASRDVASFDAFVRANIRLIAASLGVTYEELSMDYSQTNYSSARAAMVHAWAETQSLSSIVEAQIVRPYYVAFLEEAFDRGYLSMPAGAPDFYDAVDAYAEAKWIGPGRGYIDPVKEIDAAAARIEAGLSTLEDECADQGKDWEEVLDQQARERQRRIDLKLPDPAAPPETAPLTQTEAEDAANARPGALARVRSTARSPEHAAFLDQRSGA</sequence>
<dbReference type="OrthoDB" id="9770450at2"/>
<dbReference type="HOGENOM" id="CLU_027870_3_0_5"/>
<protein>
    <submittedName>
        <fullName evidence="2">Phage portal protein, lambda family</fullName>
    </submittedName>
</protein>
<proteinExistence type="predicted"/>
<dbReference type="NCBIfam" id="TIGR01539">
    <property type="entry name" value="portal_lambda"/>
    <property type="match status" value="1"/>
</dbReference>
<organism evidence="2 3">
    <name type="scientific">Brevundimonas subvibrioides (strain ATCC 15264 / DSM 4735 / LMG 14903 / NBRC 16000 / CB 81)</name>
    <name type="common">Caulobacter subvibrioides</name>
    <dbReference type="NCBI Taxonomy" id="633149"/>
    <lineage>
        <taxon>Bacteria</taxon>
        <taxon>Pseudomonadati</taxon>
        <taxon>Pseudomonadota</taxon>
        <taxon>Alphaproteobacteria</taxon>
        <taxon>Caulobacterales</taxon>
        <taxon>Caulobacteraceae</taxon>
        <taxon>Brevundimonas</taxon>
    </lineage>
</organism>
<dbReference type="Proteomes" id="UP000002696">
    <property type="component" value="Chromosome"/>
</dbReference>
<name>D9QFX7_BRESC</name>
<keyword evidence="3" id="KW-1185">Reference proteome</keyword>
<evidence type="ECO:0000313" key="3">
    <source>
        <dbReference type="Proteomes" id="UP000002696"/>
    </source>
</evidence>
<dbReference type="GO" id="GO:0019068">
    <property type="term" value="P:virion assembly"/>
    <property type="evidence" value="ECO:0007669"/>
    <property type="project" value="InterPro"/>
</dbReference>
<dbReference type="EMBL" id="CP002102">
    <property type="protein sequence ID" value="ADL00691.1"/>
    <property type="molecule type" value="Genomic_DNA"/>
</dbReference>
<gene>
    <name evidence="2" type="ordered locus">Bresu_1379</name>
</gene>
<accession>D9QFX7</accession>
<dbReference type="Pfam" id="PF05136">
    <property type="entry name" value="Phage_portal_2"/>
    <property type="match status" value="1"/>
</dbReference>
<dbReference type="BioCyc" id="BSUB633149:G1GM8-1371-MONOMER"/>
<dbReference type="KEGG" id="bsb:Bresu_1379"/>
<dbReference type="RefSeq" id="WP_013268794.1">
    <property type="nucleotide sequence ID" value="NC_014375.1"/>
</dbReference>
<dbReference type="GO" id="GO:0005198">
    <property type="term" value="F:structural molecule activity"/>
    <property type="evidence" value="ECO:0007669"/>
    <property type="project" value="InterPro"/>
</dbReference>
<dbReference type="InterPro" id="IPR006429">
    <property type="entry name" value="Phage_lambda_portal"/>
</dbReference>
<dbReference type="AlphaFoldDB" id="D9QFX7"/>
<feature type="region of interest" description="Disordered" evidence="1">
    <location>
        <begin position="507"/>
        <end position="558"/>
    </location>
</feature>
<dbReference type="eggNOG" id="COG5511">
    <property type="taxonomic scope" value="Bacteria"/>
</dbReference>
<evidence type="ECO:0000313" key="2">
    <source>
        <dbReference type="EMBL" id="ADL00691.1"/>
    </source>
</evidence>
<reference evidence="3" key="1">
    <citation type="journal article" date="2011" name="J. Bacteriol.">
        <title>Genome sequences of eight morphologically diverse alphaproteobacteria.</title>
        <authorList>
            <consortium name="US DOE Joint Genome Institute"/>
            <person name="Brown P.J."/>
            <person name="Kysela D.T."/>
            <person name="Buechlein A."/>
            <person name="Hemmerich C."/>
            <person name="Brun Y.V."/>
        </authorList>
    </citation>
    <scope>NUCLEOTIDE SEQUENCE [LARGE SCALE GENOMIC DNA]</scope>
    <source>
        <strain evidence="3">ATCC 15264 / DSM 4735 / LMG 14903 / NBRC 16000 / CB 81</strain>
    </source>
</reference>
<dbReference type="InParanoid" id="D9QFX7"/>
<evidence type="ECO:0000256" key="1">
    <source>
        <dbReference type="SAM" id="MobiDB-lite"/>
    </source>
</evidence>